<organism evidence="1 2">
    <name type="scientific">Gigaspora margarita</name>
    <dbReference type="NCBI Taxonomy" id="4874"/>
    <lineage>
        <taxon>Eukaryota</taxon>
        <taxon>Fungi</taxon>
        <taxon>Fungi incertae sedis</taxon>
        <taxon>Mucoromycota</taxon>
        <taxon>Glomeromycotina</taxon>
        <taxon>Glomeromycetes</taxon>
        <taxon>Diversisporales</taxon>
        <taxon>Gigasporaceae</taxon>
        <taxon>Gigaspora</taxon>
    </lineage>
</organism>
<feature type="non-terminal residue" evidence="1">
    <location>
        <position position="65"/>
    </location>
</feature>
<evidence type="ECO:0000313" key="1">
    <source>
        <dbReference type="EMBL" id="CAG8834485.1"/>
    </source>
</evidence>
<evidence type="ECO:0000313" key="2">
    <source>
        <dbReference type="Proteomes" id="UP000789901"/>
    </source>
</evidence>
<gene>
    <name evidence="1" type="ORF">GMARGA_LOCUS32082</name>
</gene>
<proteinExistence type="predicted"/>
<sequence>MSNQLSQTDTFSDEQNITLKRKTSNAIGDRSARCHYCPKYWICGCSGEMEDHLVNICPGVPIEIK</sequence>
<dbReference type="Proteomes" id="UP000789901">
    <property type="component" value="Unassembled WGS sequence"/>
</dbReference>
<protein>
    <submittedName>
        <fullName evidence="1">6734_t:CDS:1</fullName>
    </submittedName>
</protein>
<reference evidence="1 2" key="1">
    <citation type="submission" date="2021-06" db="EMBL/GenBank/DDBJ databases">
        <authorList>
            <person name="Kallberg Y."/>
            <person name="Tangrot J."/>
            <person name="Rosling A."/>
        </authorList>
    </citation>
    <scope>NUCLEOTIDE SEQUENCE [LARGE SCALE GENOMIC DNA]</scope>
    <source>
        <strain evidence="1 2">120-4 pot B 10/14</strain>
    </source>
</reference>
<dbReference type="EMBL" id="CAJVQB010049455">
    <property type="protein sequence ID" value="CAG8834485.1"/>
    <property type="molecule type" value="Genomic_DNA"/>
</dbReference>
<keyword evidence="2" id="KW-1185">Reference proteome</keyword>
<comment type="caution">
    <text evidence="1">The sequence shown here is derived from an EMBL/GenBank/DDBJ whole genome shotgun (WGS) entry which is preliminary data.</text>
</comment>
<accession>A0ABN7WL05</accession>
<name>A0ABN7WL05_GIGMA</name>